<feature type="transmembrane region" description="Helical" evidence="1">
    <location>
        <begin position="17"/>
        <end position="36"/>
    </location>
</feature>
<protein>
    <submittedName>
        <fullName evidence="2">Membrane protein</fullName>
    </submittedName>
</protein>
<dbReference type="Pfam" id="PF14143">
    <property type="entry name" value="YrhC"/>
    <property type="match status" value="1"/>
</dbReference>
<dbReference type="EMBL" id="JAUSTT010000001">
    <property type="protein sequence ID" value="MDQ0174242.1"/>
    <property type="molecule type" value="Genomic_DNA"/>
</dbReference>
<organism evidence="2 3">
    <name type="scientific">Bacillus chungangensis</name>
    <dbReference type="NCBI Taxonomy" id="587633"/>
    <lineage>
        <taxon>Bacteria</taxon>
        <taxon>Bacillati</taxon>
        <taxon>Bacillota</taxon>
        <taxon>Bacilli</taxon>
        <taxon>Bacillales</taxon>
        <taxon>Bacillaceae</taxon>
        <taxon>Bacillus</taxon>
    </lineage>
</organism>
<evidence type="ECO:0000313" key="3">
    <source>
        <dbReference type="Proteomes" id="UP001223586"/>
    </source>
</evidence>
<dbReference type="InterPro" id="IPR025418">
    <property type="entry name" value="YrhC-like"/>
</dbReference>
<feature type="transmembrane region" description="Helical" evidence="1">
    <location>
        <begin position="45"/>
        <end position="68"/>
    </location>
</feature>
<dbReference type="RefSeq" id="WP_307225554.1">
    <property type="nucleotide sequence ID" value="NZ_JAUSTT010000001.1"/>
</dbReference>
<keyword evidence="1" id="KW-1133">Transmembrane helix</keyword>
<accession>A0ABT9WMP4</accession>
<sequence length="87" mass="10240">MEKVKEYYEKMVDYKRFAFILVAITAFLYIGTLLPFEGKTITKTYVLMGGSVGFIFISCLLLYLSYYYRKVLLESEEGQEYLTKNSR</sequence>
<evidence type="ECO:0000313" key="2">
    <source>
        <dbReference type="EMBL" id="MDQ0174242.1"/>
    </source>
</evidence>
<name>A0ABT9WMP4_9BACI</name>
<reference evidence="2 3" key="1">
    <citation type="submission" date="2023-07" db="EMBL/GenBank/DDBJ databases">
        <title>Genomic Encyclopedia of Type Strains, Phase IV (KMG-IV): sequencing the most valuable type-strain genomes for metagenomic binning, comparative biology and taxonomic classification.</title>
        <authorList>
            <person name="Goeker M."/>
        </authorList>
    </citation>
    <scope>NUCLEOTIDE SEQUENCE [LARGE SCALE GENOMIC DNA]</scope>
    <source>
        <strain evidence="2 3">DSM 23837</strain>
    </source>
</reference>
<keyword evidence="1" id="KW-0472">Membrane</keyword>
<gene>
    <name evidence="2" type="ORF">J2S08_000073</name>
</gene>
<proteinExistence type="predicted"/>
<evidence type="ECO:0000256" key="1">
    <source>
        <dbReference type="SAM" id="Phobius"/>
    </source>
</evidence>
<keyword evidence="3" id="KW-1185">Reference proteome</keyword>
<comment type="caution">
    <text evidence="2">The sequence shown here is derived from an EMBL/GenBank/DDBJ whole genome shotgun (WGS) entry which is preliminary data.</text>
</comment>
<dbReference type="Proteomes" id="UP001223586">
    <property type="component" value="Unassembled WGS sequence"/>
</dbReference>
<keyword evidence="1" id="KW-0812">Transmembrane</keyword>